<protein>
    <recommendedName>
        <fullName evidence="3">Reverse transcriptase domain-containing protein</fullName>
    </recommendedName>
</protein>
<gene>
    <name evidence="1" type="ORF">AAES_123337</name>
</gene>
<reference evidence="1 2" key="1">
    <citation type="submission" date="2015-10" db="EMBL/GenBank/DDBJ databases">
        <authorList>
            <person name="Gilbert D.G."/>
        </authorList>
    </citation>
    <scope>NUCLEOTIDE SEQUENCE [LARGE SCALE GENOMIC DNA]</scope>
    <source>
        <strain evidence="1">FVVF132</strain>
    </source>
</reference>
<evidence type="ECO:0000313" key="2">
    <source>
        <dbReference type="Proteomes" id="UP000051836"/>
    </source>
</evidence>
<dbReference type="STRING" id="12930.A0A0Q3P9L3"/>
<evidence type="ECO:0000313" key="1">
    <source>
        <dbReference type="EMBL" id="KQK77651.1"/>
    </source>
</evidence>
<sequence>MSNWRPAVSGIPQVSVLGPVLFSIFVGDMDSGVEYALSRFADDTKMCGLVDTLEGKDAIQRDLDTPVRWADVNLMKFNHA</sequence>
<accession>A0A0Q3P9L3</accession>
<proteinExistence type="predicted"/>
<dbReference type="Proteomes" id="UP000051836">
    <property type="component" value="Unassembled WGS sequence"/>
</dbReference>
<dbReference type="OrthoDB" id="416454at2759"/>
<dbReference type="AlphaFoldDB" id="A0A0Q3P9L3"/>
<dbReference type="EMBL" id="LMAW01002732">
    <property type="protein sequence ID" value="KQK77651.1"/>
    <property type="molecule type" value="Genomic_DNA"/>
</dbReference>
<comment type="caution">
    <text evidence="1">The sequence shown here is derived from an EMBL/GenBank/DDBJ whole genome shotgun (WGS) entry which is preliminary data.</text>
</comment>
<dbReference type="PANTHER" id="PTHR33332">
    <property type="entry name" value="REVERSE TRANSCRIPTASE DOMAIN-CONTAINING PROTEIN"/>
    <property type="match status" value="1"/>
</dbReference>
<organism evidence="1 2">
    <name type="scientific">Amazona aestiva</name>
    <name type="common">Blue-fronted Amazon parrot</name>
    <dbReference type="NCBI Taxonomy" id="12930"/>
    <lineage>
        <taxon>Eukaryota</taxon>
        <taxon>Metazoa</taxon>
        <taxon>Chordata</taxon>
        <taxon>Craniata</taxon>
        <taxon>Vertebrata</taxon>
        <taxon>Euteleostomi</taxon>
        <taxon>Archelosauria</taxon>
        <taxon>Archosauria</taxon>
        <taxon>Dinosauria</taxon>
        <taxon>Saurischia</taxon>
        <taxon>Theropoda</taxon>
        <taxon>Coelurosauria</taxon>
        <taxon>Aves</taxon>
        <taxon>Neognathae</taxon>
        <taxon>Neoaves</taxon>
        <taxon>Telluraves</taxon>
        <taxon>Australaves</taxon>
        <taxon>Psittaciformes</taxon>
        <taxon>Psittacidae</taxon>
        <taxon>Amazona</taxon>
    </lineage>
</organism>
<keyword evidence="2" id="KW-1185">Reference proteome</keyword>
<name>A0A0Q3P9L3_AMAAE</name>
<evidence type="ECO:0008006" key="3">
    <source>
        <dbReference type="Google" id="ProtNLM"/>
    </source>
</evidence>